<dbReference type="Proteomes" id="UP001596442">
    <property type="component" value="Unassembled WGS sequence"/>
</dbReference>
<dbReference type="InterPro" id="IPR005110">
    <property type="entry name" value="MoeA_linker/N"/>
</dbReference>
<gene>
    <name evidence="2" type="ORF">ACFQEU_14895</name>
</gene>
<keyword evidence="3" id="KW-1185">Reference proteome</keyword>
<proteinExistence type="predicted"/>
<dbReference type="AlphaFoldDB" id="A0ABD5SCV3"/>
<evidence type="ECO:0000259" key="1">
    <source>
        <dbReference type="Pfam" id="PF03453"/>
    </source>
</evidence>
<evidence type="ECO:0000313" key="3">
    <source>
        <dbReference type="Proteomes" id="UP001596442"/>
    </source>
</evidence>
<dbReference type="EMBL" id="JBHSWW010000351">
    <property type="protein sequence ID" value="MFC6754733.1"/>
    <property type="molecule type" value="Genomic_DNA"/>
</dbReference>
<evidence type="ECO:0000313" key="2">
    <source>
        <dbReference type="EMBL" id="MFC6754733.1"/>
    </source>
</evidence>
<organism evidence="2 3">
    <name type="scientific">Halorubrum tibetense</name>
    <dbReference type="NCBI Taxonomy" id="175631"/>
    <lineage>
        <taxon>Archaea</taxon>
        <taxon>Methanobacteriati</taxon>
        <taxon>Methanobacteriota</taxon>
        <taxon>Stenosarchaea group</taxon>
        <taxon>Halobacteria</taxon>
        <taxon>Halobacteriales</taxon>
        <taxon>Haloferacaceae</taxon>
        <taxon>Halorubrum</taxon>
    </lineage>
</organism>
<dbReference type="Pfam" id="PF03453">
    <property type="entry name" value="MoeA_N"/>
    <property type="match status" value="1"/>
</dbReference>
<name>A0ABD5SCV3_9EURY</name>
<sequence>MSHDRRESGFKRRTRVEEALATLLDDIEPHDRVETVSLGEADGRVLAEPVDAPAPVPSYD</sequence>
<feature type="domain" description="MoeA N-terminal and linker" evidence="1">
    <location>
        <begin position="15"/>
        <end position="60"/>
    </location>
</feature>
<reference evidence="2 3" key="1">
    <citation type="journal article" date="2019" name="Int. J. Syst. Evol. Microbiol.">
        <title>The Global Catalogue of Microorganisms (GCM) 10K type strain sequencing project: providing services to taxonomists for standard genome sequencing and annotation.</title>
        <authorList>
            <consortium name="The Broad Institute Genomics Platform"/>
            <consortium name="The Broad Institute Genome Sequencing Center for Infectious Disease"/>
            <person name="Wu L."/>
            <person name="Ma J."/>
        </authorList>
    </citation>
    <scope>NUCLEOTIDE SEQUENCE [LARGE SCALE GENOMIC DNA]</scope>
    <source>
        <strain evidence="2 3">CGMCC 1.3239</strain>
    </source>
</reference>
<dbReference type="SUPFAM" id="SSF63882">
    <property type="entry name" value="MoeA N-terminal region -like"/>
    <property type="match status" value="1"/>
</dbReference>
<comment type="caution">
    <text evidence="2">The sequence shown here is derived from an EMBL/GenBank/DDBJ whole genome shotgun (WGS) entry which is preliminary data.</text>
</comment>
<protein>
    <submittedName>
        <fullName evidence="2">Molybdopterin molybdenumtransferase MoeA</fullName>
    </submittedName>
</protein>
<feature type="non-terminal residue" evidence="2">
    <location>
        <position position="60"/>
    </location>
</feature>
<dbReference type="InterPro" id="IPR036135">
    <property type="entry name" value="MoeA_linker/N_sf"/>
</dbReference>
<accession>A0ABD5SCV3</accession>